<evidence type="ECO:0000256" key="5">
    <source>
        <dbReference type="SAM" id="MobiDB-lite"/>
    </source>
</evidence>
<dbReference type="AlphaFoldDB" id="A0A1V2LHV4"/>
<reference evidence="8" key="1">
    <citation type="journal article" date="2017" name="Genome Announc.">
        <title>Genome sequences of Cyberlindnera fabianii 65, Pichia kudriavzevii 129, and Saccharomyces cerevisiae 131 isolated from fermented masau fruits in Zimbabwe.</title>
        <authorList>
            <person name="van Rijswijck I.M.H."/>
            <person name="Derks M.F.L."/>
            <person name="Abee T."/>
            <person name="de Ridder D."/>
            <person name="Smid E.J."/>
        </authorList>
    </citation>
    <scope>NUCLEOTIDE SEQUENCE [LARGE SCALE GENOMIC DNA]</scope>
    <source>
        <strain evidence="8">129</strain>
    </source>
</reference>
<proteinExistence type="predicted"/>
<feature type="coiled-coil region" evidence="4">
    <location>
        <begin position="707"/>
        <end position="748"/>
    </location>
</feature>
<evidence type="ECO:0000259" key="6">
    <source>
        <dbReference type="Pfam" id="PF12325"/>
    </source>
</evidence>
<feature type="compositionally biased region" description="Basic and acidic residues" evidence="5">
    <location>
        <begin position="39"/>
        <end position="65"/>
    </location>
</feature>
<dbReference type="InterPro" id="IPR022092">
    <property type="entry name" value="TMF_DNA-bd"/>
</dbReference>
<dbReference type="InterPro" id="IPR022091">
    <property type="entry name" value="TMF_TATA-bd"/>
</dbReference>
<dbReference type="EMBL" id="MQVM01000026">
    <property type="protein sequence ID" value="ONH71925.1"/>
    <property type="molecule type" value="Genomic_DNA"/>
</dbReference>
<feature type="domain" description="TATA element modulatory factor 1 TATA binding" evidence="6">
    <location>
        <begin position="623"/>
        <end position="735"/>
    </location>
</feature>
<feature type="coiled-coil region" evidence="4">
    <location>
        <begin position="634"/>
        <end position="668"/>
    </location>
</feature>
<dbReference type="PANTHER" id="PTHR46515">
    <property type="entry name" value="TATA ELEMENT MODULATORY FACTOR TMF1"/>
    <property type="match status" value="1"/>
</dbReference>
<dbReference type="Pfam" id="PF12329">
    <property type="entry name" value="TMF_DNA_bd"/>
    <property type="match status" value="1"/>
</dbReference>
<dbReference type="Proteomes" id="UP000189274">
    <property type="component" value="Unassembled WGS sequence"/>
</dbReference>
<evidence type="ECO:0000313" key="7">
    <source>
        <dbReference type="EMBL" id="ONH71925.1"/>
    </source>
</evidence>
<name>A0A1V2LHV4_PICKU</name>
<dbReference type="GO" id="GO:0005794">
    <property type="term" value="C:Golgi apparatus"/>
    <property type="evidence" value="ECO:0007669"/>
    <property type="project" value="UniProtKB-SubCell"/>
</dbReference>
<evidence type="ECO:0000313" key="8">
    <source>
        <dbReference type="Proteomes" id="UP000189274"/>
    </source>
</evidence>
<dbReference type="GO" id="GO:0005783">
    <property type="term" value="C:endoplasmic reticulum"/>
    <property type="evidence" value="ECO:0007669"/>
    <property type="project" value="TreeGrafter"/>
</dbReference>
<feature type="region of interest" description="Disordered" evidence="5">
    <location>
        <begin position="1"/>
        <end position="65"/>
    </location>
</feature>
<organism evidence="7 8">
    <name type="scientific">Pichia kudriavzevii</name>
    <name type="common">Yeast</name>
    <name type="synonym">Issatchenkia orientalis</name>
    <dbReference type="NCBI Taxonomy" id="4909"/>
    <lineage>
        <taxon>Eukaryota</taxon>
        <taxon>Fungi</taxon>
        <taxon>Dikarya</taxon>
        <taxon>Ascomycota</taxon>
        <taxon>Saccharomycotina</taxon>
        <taxon>Pichiomycetes</taxon>
        <taxon>Pichiales</taxon>
        <taxon>Pichiaceae</taxon>
        <taxon>Pichia</taxon>
    </lineage>
</organism>
<protein>
    <submittedName>
        <fullName evidence="7">TATA element modulatory factor</fullName>
    </submittedName>
</protein>
<evidence type="ECO:0000256" key="4">
    <source>
        <dbReference type="SAM" id="Coils"/>
    </source>
</evidence>
<keyword evidence="3 4" id="KW-0175">Coiled coil</keyword>
<dbReference type="InterPro" id="IPR052602">
    <property type="entry name" value="Growth_transcription_reg"/>
</dbReference>
<comment type="subcellular location">
    <subcellularLocation>
        <location evidence="1">Golgi apparatus</location>
    </subcellularLocation>
</comment>
<keyword evidence="2" id="KW-0333">Golgi apparatus</keyword>
<evidence type="ECO:0000256" key="1">
    <source>
        <dbReference type="ARBA" id="ARBA00004555"/>
    </source>
</evidence>
<sequence>MSEEKEESSQCAKETGVTETVPTKKLSLQERLAIAAQKKASDSNKKKNKKKQEDTMKEGHGIGEKAQAEECAYLDKVVQLIDDSTKRDDILEAVKRYVSAKNERLESKIVILESELKKVKTKTTLANKTSDDGLLKKLKEKEDQIHDLLDEGAKLSKKELALNQTIKRLKSRETELESDLSRLESTIEELNAKIDGMEKSLDMCDVNERQLAEERLRVESLQAKYEAILKANDGLTDELKEIKFSNLDGKLKNIQKELDEERQENEQLNEDYKKLNLLHQELKKENEETILNLQKELKSQRAINIEREAEIKRLEEKVEELRYHTETTISNKSSDSSIELLQTQYDQAQENWKLIESTYLRNISKLETRIDELQIDNVTYSKKIKVLTNDLKQKNSEIKELQETNLSLLDELKNSKKQNDKLKSEIEDLTQRLNQAIVDCKNEKESLVKKIEKLQEESANLESTLKLRMNEFNSSTSNIPQNSFYLQDLSSASSLNFKNASSRSPSIGTPLGRQFSNKRLSLQFGEGALAPRLPSSSSAFTLNKLNNIGSLSAQDKILRHQNSIISMDSNDAPLGINTSARSISEGLPEFTVEEEDPDEIGMDATSDRYTVGEGVDTPILNNSNEGVGVNVQLIKKLGDHARMLELEVSTLKDETLALEKEKECASAEIGRLIEENSKVNELKHEIELRDSEVRKIDDNYQRVLVLLGEKEERLGELNEDIEDLKVILREQVQQMVEMQEKINELSKQ</sequence>
<dbReference type="Pfam" id="PF12325">
    <property type="entry name" value="TMF_TATA_bd"/>
    <property type="match status" value="1"/>
</dbReference>
<dbReference type="VEuPathDB" id="FungiDB:C5L36_0A00960"/>
<gene>
    <name evidence="7" type="ORF">BOH78_4178</name>
</gene>
<accession>A0A1V2LHV4</accession>
<feature type="coiled-coil region" evidence="4">
    <location>
        <begin position="102"/>
        <end position="471"/>
    </location>
</feature>
<dbReference type="PANTHER" id="PTHR46515:SF1">
    <property type="entry name" value="TATA ELEMENT MODULATORY FACTOR"/>
    <property type="match status" value="1"/>
</dbReference>
<evidence type="ECO:0000256" key="2">
    <source>
        <dbReference type="ARBA" id="ARBA00023034"/>
    </source>
</evidence>
<evidence type="ECO:0000256" key="3">
    <source>
        <dbReference type="ARBA" id="ARBA00023054"/>
    </source>
</evidence>
<feature type="compositionally biased region" description="Polar residues" evidence="5">
    <location>
        <begin position="9"/>
        <end position="21"/>
    </location>
</feature>
<comment type="caution">
    <text evidence="7">The sequence shown here is derived from an EMBL/GenBank/DDBJ whole genome shotgun (WGS) entry which is preliminary data.</text>
</comment>